<dbReference type="InterPro" id="IPR016181">
    <property type="entry name" value="Acyl_CoA_acyltransferase"/>
</dbReference>
<dbReference type="CDD" id="cd04301">
    <property type="entry name" value="NAT_SF"/>
    <property type="match status" value="1"/>
</dbReference>
<accession>A0ABV4HZ78</accession>
<comment type="caution">
    <text evidence="2">The sequence shown here is derived from an EMBL/GenBank/DDBJ whole genome shotgun (WGS) entry which is preliminary data.</text>
</comment>
<keyword evidence="2" id="KW-0808">Transferase</keyword>
<gene>
    <name evidence="2" type="ORF">AB2L28_05670</name>
</gene>
<dbReference type="Pfam" id="PF00583">
    <property type="entry name" value="Acetyltransf_1"/>
    <property type="match status" value="1"/>
</dbReference>
<keyword evidence="2" id="KW-0012">Acyltransferase</keyword>
<dbReference type="SUPFAM" id="SSF55729">
    <property type="entry name" value="Acyl-CoA N-acyltransferases (Nat)"/>
    <property type="match status" value="1"/>
</dbReference>
<evidence type="ECO:0000313" key="3">
    <source>
        <dbReference type="Proteomes" id="UP001566476"/>
    </source>
</evidence>
<keyword evidence="3" id="KW-1185">Reference proteome</keyword>
<evidence type="ECO:0000313" key="2">
    <source>
        <dbReference type="EMBL" id="MEZ0491722.1"/>
    </source>
</evidence>
<organism evidence="2 3">
    <name type="scientific">Kineococcus mangrovi</name>
    <dbReference type="NCBI Taxonomy" id="1660183"/>
    <lineage>
        <taxon>Bacteria</taxon>
        <taxon>Bacillati</taxon>
        <taxon>Actinomycetota</taxon>
        <taxon>Actinomycetes</taxon>
        <taxon>Kineosporiales</taxon>
        <taxon>Kineosporiaceae</taxon>
        <taxon>Kineococcus</taxon>
    </lineage>
</organism>
<dbReference type="PROSITE" id="PS51186">
    <property type="entry name" value="GNAT"/>
    <property type="match status" value="1"/>
</dbReference>
<protein>
    <submittedName>
        <fullName evidence="2">GNAT family N-acetyltransferase</fullName>
        <ecNumber evidence="2">2.3.-.-</ecNumber>
    </submittedName>
</protein>
<proteinExistence type="predicted"/>
<dbReference type="Proteomes" id="UP001566476">
    <property type="component" value="Unassembled WGS sequence"/>
</dbReference>
<dbReference type="EC" id="2.3.-.-" evidence="2"/>
<dbReference type="RefSeq" id="WP_370717751.1">
    <property type="nucleotide sequence ID" value="NZ_JBGGTQ010000002.1"/>
</dbReference>
<evidence type="ECO:0000259" key="1">
    <source>
        <dbReference type="PROSITE" id="PS51186"/>
    </source>
</evidence>
<reference evidence="2 3" key="1">
    <citation type="submission" date="2024-07" db="EMBL/GenBank/DDBJ databases">
        <authorList>
            <person name="Thanompreechachai J."/>
            <person name="Duangmal K."/>
        </authorList>
    </citation>
    <scope>NUCLEOTIDE SEQUENCE [LARGE SCALE GENOMIC DNA]</scope>
    <source>
        <strain evidence="2 3">TBRC 1896</strain>
    </source>
</reference>
<dbReference type="Gene3D" id="3.40.630.30">
    <property type="match status" value="1"/>
</dbReference>
<dbReference type="InterPro" id="IPR000182">
    <property type="entry name" value="GNAT_dom"/>
</dbReference>
<feature type="domain" description="N-acetyltransferase" evidence="1">
    <location>
        <begin position="5"/>
        <end position="137"/>
    </location>
</feature>
<dbReference type="GO" id="GO:0016746">
    <property type="term" value="F:acyltransferase activity"/>
    <property type="evidence" value="ECO:0007669"/>
    <property type="project" value="UniProtKB-KW"/>
</dbReference>
<dbReference type="EMBL" id="JBGGTQ010000002">
    <property type="protein sequence ID" value="MEZ0491722.1"/>
    <property type="molecule type" value="Genomic_DNA"/>
</dbReference>
<name>A0ABV4HZ78_9ACTN</name>
<sequence>MPGTPTYRWRGALTDADLLDLVASHGGRPAPGWWPRVREHSLGWVTAHDDLLVGFVNVAWDGGDHAFLLDTGTRPSHQRRGIGTALVQRAVREATAAGCEWLHVDFLPELTSFYRDACGFRPTEAGLVHLSRGRPREDGSDPTPP</sequence>